<evidence type="ECO:0000313" key="3">
    <source>
        <dbReference type="Proteomes" id="UP001139199"/>
    </source>
</evidence>
<dbReference type="InterPro" id="IPR000073">
    <property type="entry name" value="AB_hydrolase_1"/>
</dbReference>
<dbReference type="GO" id="GO:0046503">
    <property type="term" value="P:glycerolipid catabolic process"/>
    <property type="evidence" value="ECO:0007669"/>
    <property type="project" value="TreeGrafter"/>
</dbReference>
<dbReference type="EMBL" id="JAJAPW010000001">
    <property type="protein sequence ID" value="MCB4797598.1"/>
    <property type="molecule type" value="Genomic_DNA"/>
</dbReference>
<protein>
    <submittedName>
        <fullName evidence="2">Alpha/beta hydrolase</fullName>
    </submittedName>
</protein>
<dbReference type="GO" id="GO:0004806">
    <property type="term" value="F:triacylglycerol lipase activity"/>
    <property type="evidence" value="ECO:0007669"/>
    <property type="project" value="TreeGrafter"/>
</dbReference>
<evidence type="ECO:0000313" key="2">
    <source>
        <dbReference type="EMBL" id="MCB4797598.1"/>
    </source>
</evidence>
<keyword evidence="2" id="KW-0378">Hydrolase</keyword>
<dbReference type="Gene3D" id="3.40.50.1820">
    <property type="entry name" value="alpha/beta hydrolase"/>
    <property type="match status" value="1"/>
</dbReference>
<keyword evidence="3" id="KW-1185">Reference proteome</keyword>
<dbReference type="SUPFAM" id="SSF53474">
    <property type="entry name" value="alpha/beta-Hydrolases"/>
    <property type="match status" value="1"/>
</dbReference>
<dbReference type="RefSeq" id="WP_226540385.1">
    <property type="nucleotide sequence ID" value="NZ_JAJAPW010000001.1"/>
</dbReference>
<proteinExistence type="predicted"/>
<dbReference type="Proteomes" id="UP001139199">
    <property type="component" value="Unassembled WGS sequence"/>
</dbReference>
<evidence type="ECO:0000259" key="1">
    <source>
        <dbReference type="Pfam" id="PF00561"/>
    </source>
</evidence>
<comment type="caution">
    <text evidence="2">The sequence shown here is derived from an EMBL/GenBank/DDBJ whole genome shotgun (WGS) entry which is preliminary data.</text>
</comment>
<dbReference type="Pfam" id="PF00561">
    <property type="entry name" value="Abhydrolase_1"/>
    <property type="match status" value="1"/>
</dbReference>
<dbReference type="InterPro" id="IPR050471">
    <property type="entry name" value="AB_hydrolase"/>
</dbReference>
<name>A0A9X1HZ34_9FLAO</name>
<reference evidence="2" key="1">
    <citation type="submission" date="2021-10" db="EMBL/GenBank/DDBJ databases">
        <title>Tamlana sargassums sp. nov., and Tamlana laminarinivorans sp. nov., two new bacteria isolated from the brown alga.</title>
        <authorList>
            <person name="Li J."/>
        </authorList>
    </citation>
    <scope>NUCLEOTIDE SEQUENCE</scope>
    <source>
        <strain evidence="2">PT2-4</strain>
    </source>
</reference>
<dbReference type="PANTHER" id="PTHR43433:SF5">
    <property type="entry name" value="AB HYDROLASE-1 DOMAIN-CONTAINING PROTEIN"/>
    <property type="match status" value="1"/>
</dbReference>
<feature type="domain" description="AB hydrolase-1" evidence="1">
    <location>
        <begin position="56"/>
        <end position="157"/>
    </location>
</feature>
<organism evidence="2 3">
    <name type="scientific">Neotamlana laminarinivorans</name>
    <dbReference type="NCBI Taxonomy" id="2883124"/>
    <lineage>
        <taxon>Bacteria</taxon>
        <taxon>Pseudomonadati</taxon>
        <taxon>Bacteroidota</taxon>
        <taxon>Flavobacteriia</taxon>
        <taxon>Flavobacteriales</taxon>
        <taxon>Flavobacteriaceae</taxon>
        <taxon>Neotamlana</taxon>
    </lineage>
</organism>
<dbReference type="AlphaFoldDB" id="A0A9X1HZ34"/>
<gene>
    <name evidence="2" type="ORF">LG649_02005</name>
</gene>
<accession>A0A9X1HZ34</accession>
<dbReference type="InterPro" id="IPR029058">
    <property type="entry name" value="AB_hydrolase_fold"/>
</dbReference>
<sequence>MTYNFQKTYITIILFLGMLNISSGQSNSYGNNDEVGNFITVNGDKQYYEIYGEGEPLVLIHGNGGDIAYMKPQIEYFSKKYKVIVMDCRGRGKSELGDESLTYKQIAKDIVAILDHENLDSTYVLGRSDGAILALLLAIHYPEKVKKIVAFSANLTPDTTALYPVVYKQIKERRKHADEMLAKKDTTQNWKVTQQRVRMMEFQPNITLEDLHKIKCPVLVMSTDRDMIREEHTFKIYQNIEKANLCFLPGVNHFVSKNGAELFNQIIETFFHKPFKGDEIRL</sequence>
<dbReference type="PRINTS" id="PR00111">
    <property type="entry name" value="ABHYDROLASE"/>
</dbReference>
<dbReference type="PANTHER" id="PTHR43433">
    <property type="entry name" value="HYDROLASE, ALPHA/BETA FOLD FAMILY PROTEIN"/>
    <property type="match status" value="1"/>
</dbReference>